<name>A0AA38IRF3_9CUCU</name>
<feature type="transmembrane region" description="Helical" evidence="1">
    <location>
        <begin position="122"/>
        <end position="141"/>
    </location>
</feature>
<feature type="transmembrane region" description="Helical" evidence="1">
    <location>
        <begin position="153"/>
        <end position="172"/>
    </location>
</feature>
<gene>
    <name evidence="2" type="ORF">Zmor_011617</name>
</gene>
<dbReference type="Proteomes" id="UP001168821">
    <property type="component" value="Unassembled WGS sequence"/>
</dbReference>
<dbReference type="AlphaFoldDB" id="A0AA38IRF3"/>
<sequence>MQLFSAKQRNKSIYDFGRDFEELMFNLTIAQTDGNDTASGILANTNEKLAISAFANGLRDENLRLITRARGFSTLTETTMVRLKSQSSSKIRSKYSICEIRVCEDRIRVVEIVWEIDKEISGVIFILAIIMEIEMFILIKIEVKYAEEIISEIRIVSVVVIAVAVGHTLRHIRYN</sequence>
<comment type="caution">
    <text evidence="2">The sequence shown here is derived from an EMBL/GenBank/DDBJ whole genome shotgun (WGS) entry which is preliminary data.</text>
</comment>
<keyword evidence="1" id="KW-0472">Membrane</keyword>
<protein>
    <submittedName>
        <fullName evidence="2">Uncharacterized protein</fullName>
    </submittedName>
</protein>
<accession>A0AA38IRF3</accession>
<dbReference type="EMBL" id="JALNTZ010000003">
    <property type="protein sequence ID" value="KAJ3659956.1"/>
    <property type="molecule type" value="Genomic_DNA"/>
</dbReference>
<keyword evidence="1" id="KW-0812">Transmembrane</keyword>
<organism evidence="2 3">
    <name type="scientific">Zophobas morio</name>
    <dbReference type="NCBI Taxonomy" id="2755281"/>
    <lineage>
        <taxon>Eukaryota</taxon>
        <taxon>Metazoa</taxon>
        <taxon>Ecdysozoa</taxon>
        <taxon>Arthropoda</taxon>
        <taxon>Hexapoda</taxon>
        <taxon>Insecta</taxon>
        <taxon>Pterygota</taxon>
        <taxon>Neoptera</taxon>
        <taxon>Endopterygota</taxon>
        <taxon>Coleoptera</taxon>
        <taxon>Polyphaga</taxon>
        <taxon>Cucujiformia</taxon>
        <taxon>Tenebrionidae</taxon>
        <taxon>Zophobas</taxon>
    </lineage>
</organism>
<evidence type="ECO:0000313" key="3">
    <source>
        <dbReference type="Proteomes" id="UP001168821"/>
    </source>
</evidence>
<keyword evidence="1" id="KW-1133">Transmembrane helix</keyword>
<evidence type="ECO:0000313" key="2">
    <source>
        <dbReference type="EMBL" id="KAJ3659956.1"/>
    </source>
</evidence>
<keyword evidence="3" id="KW-1185">Reference proteome</keyword>
<reference evidence="2" key="1">
    <citation type="journal article" date="2023" name="G3 (Bethesda)">
        <title>Whole genome assemblies of Zophobas morio and Tenebrio molitor.</title>
        <authorList>
            <person name="Kaur S."/>
            <person name="Stinson S.A."/>
            <person name="diCenzo G.C."/>
        </authorList>
    </citation>
    <scope>NUCLEOTIDE SEQUENCE</scope>
    <source>
        <strain evidence="2">QUZm001</strain>
    </source>
</reference>
<evidence type="ECO:0000256" key="1">
    <source>
        <dbReference type="SAM" id="Phobius"/>
    </source>
</evidence>
<proteinExistence type="predicted"/>